<comment type="similarity">
    <text evidence="1">Belongs to the phosphate/phosphite/phosphonate binding protein family.</text>
</comment>
<dbReference type="EMBL" id="BMFC01000010">
    <property type="protein sequence ID" value="GGC14597.1"/>
    <property type="molecule type" value="Genomic_DNA"/>
</dbReference>
<evidence type="ECO:0000256" key="1">
    <source>
        <dbReference type="ARBA" id="ARBA00007162"/>
    </source>
</evidence>
<sequence>MGDTNMRFITATALAALIAAPALAEGWKDDYQTVNIGFLSGENEQDRLTRTAPLKAHLEETLGVNVEIFLAGSYDGVIQAMAADQIEFAFLGSSAYAAAYTATDGNVVPLLTSQNKDGSTGYYSILVTRCDSGLTSVDDLAGKTLAFADPDSTSGYAVPYYNLVAQGYTPTEFFGAVPFSGSHEAGVSGVVNGTFDAAATWQDNDINGVYQRMELKGMIEEGQVCKIWESPEITSGPLTTRKNLPEAMVQDVAAAVEAFPTADPEGWNFYTSFDPAEENPTVGYVRVDHDRYQWIIDMRAWLREQRRKS</sequence>
<evidence type="ECO:0000256" key="3">
    <source>
        <dbReference type="SAM" id="SignalP"/>
    </source>
</evidence>
<dbReference type="NCBIfam" id="TIGR01098">
    <property type="entry name" value="3A0109s03R"/>
    <property type="match status" value="1"/>
</dbReference>
<gene>
    <name evidence="4" type="primary">phoD</name>
    <name evidence="4" type="ORF">GCM10011363_33910</name>
</gene>
<dbReference type="Gene3D" id="3.40.190.10">
    <property type="entry name" value="Periplasmic binding protein-like II"/>
    <property type="match status" value="2"/>
</dbReference>
<proteinExistence type="inferred from homology"/>
<dbReference type="SUPFAM" id="SSF53850">
    <property type="entry name" value="Periplasmic binding protein-like II"/>
    <property type="match status" value="1"/>
</dbReference>
<feature type="chain" id="PRO_5046342836" evidence="3">
    <location>
        <begin position="25"/>
        <end position="309"/>
    </location>
</feature>
<dbReference type="PANTHER" id="PTHR35841">
    <property type="entry name" value="PHOSPHONATES-BINDING PERIPLASMIC PROTEIN"/>
    <property type="match status" value="1"/>
</dbReference>
<accession>A0ABQ1L0I2</accession>
<evidence type="ECO:0000313" key="4">
    <source>
        <dbReference type="EMBL" id="GGC14597.1"/>
    </source>
</evidence>
<keyword evidence="5" id="KW-1185">Reference proteome</keyword>
<evidence type="ECO:0000256" key="2">
    <source>
        <dbReference type="ARBA" id="ARBA00022729"/>
    </source>
</evidence>
<dbReference type="NCBIfam" id="TIGR03431">
    <property type="entry name" value="PhnD"/>
    <property type="match status" value="1"/>
</dbReference>
<dbReference type="PANTHER" id="PTHR35841:SF1">
    <property type="entry name" value="PHOSPHONATES-BINDING PERIPLASMIC PROTEIN"/>
    <property type="match status" value="1"/>
</dbReference>
<protein>
    <submittedName>
        <fullName evidence="4">Phosphonate ABC transporter substrate-binding protein</fullName>
    </submittedName>
</protein>
<evidence type="ECO:0000313" key="5">
    <source>
        <dbReference type="Proteomes" id="UP000645462"/>
    </source>
</evidence>
<dbReference type="InterPro" id="IPR017797">
    <property type="entry name" value="Phosphnate-bd"/>
</dbReference>
<organism evidence="4 5">
    <name type="scientific">Marivita lacus</name>
    <dbReference type="NCBI Taxonomy" id="1323742"/>
    <lineage>
        <taxon>Bacteria</taxon>
        <taxon>Pseudomonadati</taxon>
        <taxon>Pseudomonadota</taxon>
        <taxon>Alphaproteobacteria</taxon>
        <taxon>Rhodobacterales</taxon>
        <taxon>Roseobacteraceae</taxon>
        <taxon>Marivita</taxon>
    </lineage>
</organism>
<name>A0ABQ1L0I2_9RHOB</name>
<comment type="caution">
    <text evidence="4">The sequence shown here is derived from an EMBL/GenBank/DDBJ whole genome shotgun (WGS) entry which is preliminary data.</text>
</comment>
<dbReference type="Pfam" id="PF12974">
    <property type="entry name" value="Phosphonate-bd"/>
    <property type="match status" value="1"/>
</dbReference>
<keyword evidence="2 3" id="KW-0732">Signal</keyword>
<feature type="signal peptide" evidence="3">
    <location>
        <begin position="1"/>
        <end position="24"/>
    </location>
</feature>
<reference evidence="5" key="1">
    <citation type="journal article" date="2019" name="Int. J. Syst. Evol. Microbiol.">
        <title>The Global Catalogue of Microorganisms (GCM) 10K type strain sequencing project: providing services to taxonomists for standard genome sequencing and annotation.</title>
        <authorList>
            <consortium name="The Broad Institute Genomics Platform"/>
            <consortium name="The Broad Institute Genome Sequencing Center for Infectious Disease"/>
            <person name="Wu L."/>
            <person name="Ma J."/>
        </authorList>
    </citation>
    <scope>NUCLEOTIDE SEQUENCE [LARGE SCALE GENOMIC DNA]</scope>
    <source>
        <strain evidence="5">CGMCC 1.12478</strain>
    </source>
</reference>
<dbReference type="InterPro" id="IPR005770">
    <property type="entry name" value="PhnD"/>
</dbReference>
<dbReference type="CDD" id="cd01071">
    <property type="entry name" value="PBP2_PhnD_like"/>
    <property type="match status" value="1"/>
</dbReference>
<dbReference type="Proteomes" id="UP000645462">
    <property type="component" value="Unassembled WGS sequence"/>
</dbReference>